<name>A0A6A4VQA1_AMPAM</name>
<sequence length="169" mass="18580">MFLDVGLSSALDRTKMSNRQAIHVLSAAAVSLGHDPAKLVMNRESFRRERIKFRQISAAEIKAGFSPDAPLTVHWDGKIFQPRTVGHVRTACQSCFTDEKLEKVGDQAAAFWRRLSGARPVFVLGPLPRPDREVAGTLRSHTAAFHLERRLVAVSRATHAATVCGLGEP</sequence>
<organism evidence="1 2">
    <name type="scientific">Amphibalanus amphitrite</name>
    <name type="common">Striped barnacle</name>
    <name type="synonym">Balanus amphitrite</name>
    <dbReference type="NCBI Taxonomy" id="1232801"/>
    <lineage>
        <taxon>Eukaryota</taxon>
        <taxon>Metazoa</taxon>
        <taxon>Ecdysozoa</taxon>
        <taxon>Arthropoda</taxon>
        <taxon>Crustacea</taxon>
        <taxon>Multicrustacea</taxon>
        <taxon>Cirripedia</taxon>
        <taxon>Thoracica</taxon>
        <taxon>Thoracicalcarea</taxon>
        <taxon>Balanomorpha</taxon>
        <taxon>Balanoidea</taxon>
        <taxon>Balanidae</taxon>
        <taxon>Amphibalaninae</taxon>
        <taxon>Amphibalanus</taxon>
    </lineage>
</organism>
<dbReference type="AlphaFoldDB" id="A0A6A4VQA1"/>
<comment type="caution">
    <text evidence="1">The sequence shown here is derived from an EMBL/GenBank/DDBJ whole genome shotgun (WGS) entry which is preliminary data.</text>
</comment>
<dbReference type="Proteomes" id="UP000440578">
    <property type="component" value="Unassembled WGS sequence"/>
</dbReference>
<dbReference type="OrthoDB" id="6376573at2759"/>
<dbReference type="EMBL" id="VIIS01001636">
    <property type="protein sequence ID" value="KAF0295109.1"/>
    <property type="molecule type" value="Genomic_DNA"/>
</dbReference>
<protein>
    <submittedName>
        <fullName evidence="1">Uncharacterized protein</fullName>
    </submittedName>
</protein>
<keyword evidence="2" id="KW-1185">Reference proteome</keyword>
<proteinExistence type="predicted"/>
<evidence type="ECO:0000313" key="1">
    <source>
        <dbReference type="EMBL" id="KAF0295109.1"/>
    </source>
</evidence>
<gene>
    <name evidence="1" type="ORF">FJT64_007241</name>
</gene>
<reference evidence="1 2" key="1">
    <citation type="submission" date="2019-07" db="EMBL/GenBank/DDBJ databases">
        <title>Draft genome assembly of a fouling barnacle, Amphibalanus amphitrite (Darwin, 1854): The first reference genome for Thecostraca.</title>
        <authorList>
            <person name="Kim W."/>
        </authorList>
    </citation>
    <scope>NUCLEOTIDE SEQUENCE [LARGE SCALE GENOMIC DNA]</scope>
    <source>
        <strain evidence="1">SNU_AA5</strain>
        <tissue evidence="1">Soma without cirri and trophi</tissue>
    </source>
</reference>
<accession>A0A6A4VQA1</accession>
<evidence type="ECO:0000313" key="2">
    <source>
        <dbReference type="Proteomes" id="UP000440578"/>
    </source>
</evidence>